<comment type="caution">
    <text evidence="2">The sequence shown here is derived from an EMBL/GenBank/DDBJ whole genome shotgun (WGS) entry which is preliminary data.</text>
</comment>
<evidence type="ECO:0000313" key="3">
    <source>
        <dbReference type="Proteomes" id="UP000287651"/>
    </source>
</evidence>
<feature type="region of interest" description="Disordered" evidence="1">
    <location>
        <begin position="159"/>
        <end position="209"/>
    </location>
</feature>
<proteinExistence type="predicted"/>
<evidence type="ECO:0000313" key="2">
    <source>
        <dbReference type="EMBL" id="RRT53557.1"/>
    </source>
</evidence>
<reference evidence="2 3" key="1">
    <citation type="journal article" date="2014" name="Agronomy (Basel)">
        <title>A Draft Genome Sequence for Ensete ventricosum, the Drought-Tolerant Tree Against Hunger.</title>
        <authorList>
            <person name="Harrison J."/>
            <person name="Moore K.A."/>
            <person name="Paszkiewicz K."/>
            <person name="Jones T."/>
            <person name="Grant M."/>
            <person name="Ambacheew D."/>
            <person name="Muzemil S."/>
            <person name="Studholme D.J."/>
        </authorList>
    </citation>
    <scope>NUCLEOTIDE SEQUENCE [LARGE SCALE GENOMIC DNA]</scope>
</reference>
<sequence length="209" mass="23254">MMTRRLVEVRKNCFISLEYELRAPLPRERPYDAFLNGFNLSTNALDAGLRFSLHPVIEACLKGWQILPSQMAPNSWRYLVAFLWECFGSDITVTQDLFIVCFYLSRGQVGYYLTARAGFRVGEMFNLGKMKSGGGAGSRSTASPTTGVSTSMMAAKSLAKKWPSVDEGLSMRKHSQRETPKHQAKASGSTTRVLSRKGKEPIAMDEAPE</sequence>
<dbReference type="EMBL" id="AMZH03011082">
    <property type="protein sequence ID" value="RRT53557.1"/>
    <property type="molecule type" value="Genomic_DNA"/>
</dbReference>
<accession>A0A426YPB2</accession>
<name>A0A426YPB2_ENSVE</name>
<dbReference type="Proteomes" id="UP000287651">
    <property type="component" value="Unassembled WGS sequence"/>
</dbReference>
<dbReference type="AlphaFoldDB" id="A0A426YPB2"/>
<organism evidence="2 3">
    <name type="scientific">Ensete ventricosum</name>
    <name type="common">Abyssinian banana</name>
    <name type="synonym">Musa ensete</name>
    <dbReference type="NCBI Taxonomy" id="4639"/>
    <lineage>
        <taxon>Eukaryota</taxon>
        <taxon>Viridiplantae</taxon>
        <taxon>Streptophyta</taxon>
        <taxon>Embryophyta</taxon>
        <taxon>Tracheophyta</taxon>
        <taxon>Spermatophyta</taxon>
        <taxon>Magnoliopsida</taxon>
        <taxon>Liliopsida</taxon>
        <taxon>Zingiberales</taxon>
        <taxon>Musaceae</taxon>
        <taxon>Ensete</taxon>
    </lineage>
</organism>
<protein>
    <submittedName>
        <fullName evidence="2">Uncharacterized protein</fullName>
    </submittedName>
</protein>
<evidence type="ECO:0000256" key="1">
    <source>
        <dbReference type="SAM" id="MobiDB-lite"/>
    </source>
</evidence>
<gene>
    <name evidence="2" type="ORF">B296_00015996</name>
</gene>